<feature type="domain" description="ATP-dependent DNA ligase family profile" evidence="18">
    <location>
        <begin position="370"/>
        <end position="498"/>
    </location>
</feature>
<keyword evidence="12 16" id="KW-0234">DNA repair</keyword>
<evidence type="ECO:0000256" key="14">
    <source>
        <dbReference type="ARBA" id="ARBA00034003"/>
    </source>
</evidence>
<dbReference type="GO" id="GO:0071897">
    <property type="term" value="P:DNA biosynthetic process"/>
    <property type="evidence" value="ECO:0007669"/>
    <property type="project" value="InterPro"/>
</dbReference>
<dbReference type="PROSITE" id="PS00333">
    <property type="entry name" value="DNA_LIGASE_A2"/>
    <property type="match status" value="1"/>
</dbReference>
<dbReference type="Gene3D" id="1.10.3260.10">
    <property type="entry name" value="DNA ligase, ATP-dependent, N-terminal domain"/>
    <property type="match status" value="1"/>
</dbReference>
<dbReference type="PROSITE" id="PS00697">
    <property type="entry name" value="DNA_LIGASE_A1"/>
    <property type="match status" value="1"/>
</dbReference>
<keyword evidence="11 16" id="KW-0233">DNA recombination</keyword>
<evidence type="ECO:0000256" key="6">
    <source>
        <dbReference type="ARBA" id="ARBA00022737"/>
    </source>
</evidence>
<dbReference type="Proteomes" id="UP000501346">
    <property type="component" value="Chromosome SeXV-SeVIII"/>
</dbReference>
<evidence type="ECO:0000256" key="9">
    <source>
        <dbReference type="ARBA" id="ARBA00022840"/>
    </source>
</evidence>
<evidence type="ECO:0000256" key="7">
    <source>
        <dbReference type="ARBA" id="ARBA00022741"/>
    </source>
</evidence>
<reference evidence="20 21" key="1">
    <citation type="journal article" date="2019" name="BMC Genomics">
        <title>Chromosome level assembly and comparative genome analysis confirm lager-brewing yeasts originated from a single hybridization.</title>
        <authorList>
            <person name="Salazar A.N."/>
            <person name="Gorter de Vries A.R."/>
            <person name="van den Broek M."/>
            <person name="Brouwers N."/>
            <person name="de la Torre Cortes P."/>
            <person name="Kuijpers N.G.A."/>
            <person name="Daran J.G."/>
            <person name="Abeel T."/>
        </authorList>
    </citation>
    <scope>NUCLEOTIDE SEQUENCE [LARGE SCALE GENOMIC DNA]</scope>
    <source>
        <strain evidence="20 21">CBS 1483</strain>
    </source>
</reference>
<dbReference type="OrthoDB" id="151490at2759"/>
<comment type="subcellular location">
    <subcellularLocation>
        <location evidence="2">Nucleus</location>
    </subcellularLocation>
</comment>
<dbReference type="PANTHER" id="PTHR45997">
    <property type="entry name" value="DNA LIGASE 4"/>
    <property type="match status" value="1"/>
</dbReference>
<keyword evidence="9 16" id="KW-0067">ATP-binding</keyword>
<dbReference type="GO" id="GO:0006310">
    <property type="term" value="P:DNA recombination"/>
    <property type="evidence" value="ECO:0007669"/>
    <property type="project" value="UniProtKB-KW"/>
</dbReference>
<evidence type="ECO:0000256" key="3">
    <source>
        <dbReference type="ARBA" id="ARBA00007572"/>
    </source>
</evidence>
<dbReference type="SUPFAM" id="SSF52113">
    <property type="entry name" value="BRCT domain"/>
    <property type="match status" value="2"/>
</dbReference>
<dbReference type="PROSITE" id="PS50160">
    <property type="entry name" value="DNA_LIGASE_A3"/>
    <property type="match status" value="1"/>
</dbReference>
<evidence type="ECO:0000259" key="18">
    <source>
        <dbReference type="PROSITE" id="PS50160"/>
    </source>
</evidence>
<dbReference type="CDD" id="cd17744">
    <property type="entry name" value="BRCT_MDC1_rpt1"/>
    <property type="match status" value="1"/>
</dbReference>
<dbReference type="Gene3D" id="3.30.470.30">
    <property type="entry name" value="DNA ligase/mRNA capping enzyme"/>
    <property type="match status" value="1"/>
</dbReference>
<evidence type="ECO:0000313" key="20">
    <source>
        <dbReference type="EMBL" id="QID87989.1"/>
    </source>
</evidence>
<dbReference type="SMART" id="SM00292">
    <property type="entry name" value="BRCT"/>
    <property type="match status" value="1"/>
</dbReference>
<dbReference type="FunFam" id="3.30.470.30:FF:000021">
    <property type="entry name" value="DNA ligase"/>
    <property type="match status" value="1"/>
</dbReference>
<evidence type="ECO:0000256" key="13">
    <source>
        <dbReference type="ARBA" id="ARBA00023242"/>
    </source>
</evidence>
<evidence type="ECO:0000256" key="11">
    <source>
        <dbReference type="ARBA" id="ARBA00023172"/>
    </source>
</evidence>
<dbReference type="GO" id="GO:0005524">
    <property type="term" value="F:ATP binding"/>
    <property type="evidence" value="ECO:0007669"/>
    <property type="project" value="UniProtKB-KW"/>
</dbReference>
<evidence type="ECO:0000256" key="2">
    <source>
        <dbReference type="ARBA" id="ARBA00004123"/>
    </source>
</evidence>
<keyword evidence="10" id="KW-0460">Magnesium</keyword>
<comment type="function">
    <text evidence="15">DNA ligase involved in DNA non-homologous end joining (NHEJ); required for double-strand break (DSB) repair.</text>
</comment>
<name>A0A6C1EFZ1_SACPS</name>
<protein>
    <recommendedName>
        <fullName evidence="16">DNA ligase</fullName>
        <ecNumber evidence="16">6.5.1.1</ecNumber>
    </recommendedName>
</protein>
<dbReference type="FunFam" id="1.10.3260.10:FF:000011">
    <property type="entry name" value="DNA ligase"/>
    <property type="match status" value="1"/>
</dbReference>
<dbReference type="InterPro" id="IPR001357">
    <property type="entry name" value="BRCT_dom"/>
</dbReference>
<dbReference type="Gene3D" id="2.40.50.140">
    <property type="entry name" value="Nucleic acid-binding proteins"/>
    <property type="match status" value="1"/>
</dbReference>
<evidence type="ECO:0000256" key="17">
    <source>
        <dbReference type="RuleBase" id="RU004196"/>
    </source>
</evidence>
<dbReference type="InterPro" id="IPR012340">
    <property type="entry name" value="NA-bd_OB-fold"/>
</dbReference>
<keyword evidence="6" id="KW-0677">Repeat</keyword>
<dbReference type="InterPro" id="IPR036420">
    <property type="entry name" value="BRCT_dom_sf"/>
</dbReference>
<dbReference type="Pfam" id="PF01068">
    <property type="entry name" value="DNA_ligase_A_M"/>
    <property type="match status" value="1"/>
</dbReference>
<dbReference type="PROSITE" id="PS50172">
    <property type="entry name" value="BRCT"/>
    <property type="match status" value="2"/>
</dbReference>
<dbReference type="Pfam" id="PF16589">
    <property type="entry name" value="BRCT_2"/>
    <property type="match status" value="1"/>
</dbReference>
<dbReference type="Gene3D" id="3.40.50.10190">
    <property type="entry name" value="BRCT domain"/>
    <property type="match status" value="2"/>
</dbReference>
<dbReference type="Pfam" id="PF04675">
    <property type="entry name" value="DNA_ligase_A_N"/>
    <property type="match status" value="1"/>
</dbReference>
<evidence type="ECO:0000259" key="19">
    <source>
        <dbReference type="PROSITE" id="PS50172"/>
    </source>
</evidence>
<dbReference type="NCBIfam" id="TIGR00574">
    <property type="entry name" value="dnl1"/>
    <property type="match status" value="1"/>
</dbReference>
<dbReference type="GO" id="GO:0003910">
    <property type="term" value="F:DNA ligase (ATP) activity"/>
    <property type="evidence" value="ECO:0007669"/>
    <property type="project" value="UniProtKB-EC"/>
</dbReference>
<dbReference type="PANTHER" id="PTHR45997:SF1">
    <property type="entry name" value="DNA LIGASE 4"/>
    <property type="match status" value="1"/>
</dbReference>
<dbReference type="SUPFAM" id="SSF50249">
    <property type="entry name" value="Nucleic acid-binding proteins"/>
    <property type="match status" value="1"/>
</dbReference>
<keyword evidence="8 16" id="KW-0227">DNA damage</keyword>
<comment type="catalytic activity">
    <reaction evidence="14 16">
        <text>ATP + (deoxyribonucleotide)n-3'-hydroxyl + 5'-phospho-(deoxyribonucleotide)m = (deoxyribonucleotide)n+m + AMP + diphosphate.</text>
        <dbReference type="EC" id="6.5.1.1"/>
    </reaction>
</comment>
<evidence type="ECO:0000256" key="1">
    <source>
        <dbReference type="ARBA" id="ARBA00001946"/>
    </source>
</evidence>
<evidence type="ECO:0000313" key="21">
    <source>
        <dbReference type="Proteomes" id="UP000501346"/>
    </source>
</evidence>
<evidence type="ECO:0000256" key="12">
    <source>
        <dbReference type="ARBA" id="ARBA00023204"/>
    </source>
</evidence>
<keyword evidence="7 16" id="KW-0547">Nucleotide-binding</keyword>
<dbReference type="InterPro" id="IPR044125">
    <property type="entry name" value="Adenylation_DNA_ligase_IV"/>
</dbReference>
<evidence type="ECO:0000256" key="4">
    <source>
        <dbReference type="ARBA" id="ARBA00022598"/>
    </source>
</evidence>
<dbReference type="AlphaFoldDB" id="A0A6C1EFZ1"/>
<dbReference type="FunFam" id="2.40.50.140:FF:000381">
    <property type="entry name" value="DNA ligase"/>
    <property type="match status" value="1"/>
</dbReference>
<feature type="domain" description="BRCT" evidence="19">
    <location>
        <begin position="841"/>
        <end position="945"/>
    </location>
</feature>
<dbReference type="EMBL" id="CP049012">
    <property type="protein sequence ID" value="QID87989.1"/>
    <property type="molecule type" value="Genomic_DNA"/>
</dbReference>
<dbReference type="InterPro" id="IPR016059">
    <property type="entry name" value="DNA_ligase_ATP-dep_CS"/>
</dbReference>
<accession>A0A6C1EFZ1</accession>
<dbReference type="GO" id="GO:0006303">
    <property type="term" value="P:double-strand break repair via nonhomologous end joining"/>
    <property type="evidence" value="ECO:0007669"/>
    <property type="project" value="TreeGrafter"/>
</dbReference>
<dbReference type="CDD" id="cd07903">
    <property type="entry name" value="Adenylation_DNA_ligase_IV"/>
    <property type="match status" value="1"/>
</dbReference>
<evidence type="ECO:0000256" key="5">
    <source>
        <dbReference type="ARBA" id="ARBA00022723"/>
    </source>
</evidence>
<dbReference type="GO" id="GO:0006297">
    <property type="term" value="P:nucleotide-excision repair, DNA gap filling"/>
    <property type="evidence" value="ECO:0007669"/>
    <property type="project" value="TreeGrafter"/>
</dbReference>
<comment type="cofactor">
    <cofactor evidence="1">
        <name>Mg(2+)</name>
        <dbReference type="ChEBI" id="CHEBI:18420"/>
    </cofactor>
</comment>
<evidence type="ECO:0000256" key="16">
    <source>
        <dbReference type="RuleBase" id="RU000617"/>
    </source>
</evidence>
<evidence type="ECO:0000256" key="10">
    <source>
        <dbReference type="ARBA" id="ARBA00022842"/>
    </source>
</evidence>
<dbReference type="SUPFAM" id="SSF56091">
    <property type="entry name" value="DNA ligase/mRNA capping enzyme, catalytic domain"/>
    <property type="match status" value="1"/>
</dbReference>
<dbReference type="GO" id="GO:0003677">
    <property type="term" value="F:DNA binding"/>
    <property type="evidence" value="ECO:0007669"/>
    <property type="project" value="InterPro"/>
</dbReference>
<gene>
    <name evidence="20" type="primary">DNL4_2</name>
    <name evidence="20" type="ORF">GRS66_010689</name>
</gene>
<dbReference type="InterPro" id="IPR000977">
    <property type="entry name" value="DNA_ligase_ATP-dep"/>
</dbReference>
<sequence length="948" mass="108840">MASALPTIPEPQNFAPSPDFRWLCEELFAKVDEVRINGTAGTGKSVSFRYYEIISNFTELWRKTVGNNIYPALILALPYRDRRIYNIKDYVLIRTVCSYLKLPKNSPTEQRLKDWKQRVGKGRSLSSLLVEEISKRRTETTGKFITVDSINDYLDELSEEMNASGRGFKNLVKSKPFLYCLENMTFVELKYFFDIVLKNRVIGGQEHKLLNCWHPDAQDYLSVVSDLRVVTSKLYDPRVRLKNDDLSIKVGFAFAPQLAKKVNLSYEKICHALRNDFFVEEKMDGERIQVHYMNYGRSINFFSRRGIDYTYLYGENLLSGTISQYLKFSDSVKECVLDGEMVTFDAIRKVILPFGLVKGSAKEALSFNDINNNDFHPLYMVFDLLYLNGTSLTPLPLYQRKEYLSSILTPLKGIVEIVRYSRCYDAESVKKALEVAISLGSEGVVLKHYNSGYNVASRNNNWIKVKPEYLEEFGENLDLIIIGRDSGKKDSFILGLLVVDEQETAKTDQEGSPEILNDSSVEQPVKNPKMSVKKVLSFCSIANGISQEEFKEIDRKTRGHWKKTSGFCPPSSILEFGSKTPAEWIEPSESIVLEIKSRSLDNTETNMQKYATNCTLYGGYCRRIRYDKEWTDCYTLDDLYENRRTKSNPSHQVENLQLQLVSKKRKRVLVSDPFHQSREQKPISDIFDGLFFYVLSDYINSVTGVRITRAELDDDIVKHGGKLIHNVILKRHCIGEVRLIGCKITGECKALIDRGYDILHPRWIMDCTAYKKLLPIEPSYCFSVSEKLRAVATRRVDCVGDSFENDISESKLSSLQKSQQNLPSTRQVDKSFELQIIPLFLFSNRIAYIPRSKIGLKDEKLLEMKIRLFGGKITDQQSLCNLIIIPYADPVWRKNCLEKVHIQIKERVKASDSVSVPRIPRIVAPEWVDHSISENCQVPEEDFPVSYC</sequence>
<keyword evidence="4 16" id="KW-0436">Ligase</keyword>
<dbReference type="GO" id="GO:0046872">
    <property type="term" value="F:metal ion binding"/>
    <property type="evidence" value="ECO:0007669"/>
    <property type="project" value="UniProtKB-KW"/>
</dbReference>
<dbReference type="InterPro" id="IPR012310">
    <property type="entry name" value="DNA_ligase_ATP-dep_cent"/>
</dbReference>
<dbReference type="InterPro" id="IPR012308">
    <property type="entry name" value="DNA_ligase_ATP-dep_N"/>
</dbReference>
<comment type="similarity">
    <text evidence="3 17">Belongs to the ATP-dependent DNA ligase family.</text>
</comment>
<dbReference type="GO" id="GO:0032807">
    <property type="term" value="C:DNA ligase IV complex"/>
    <property type="evidence" value="ECO:0007669"/>
    <property type="project" value="TreeGrafter"/>
</dbReference>
<dbReference type="CDD" id="cd07968">
    <property type="entry name" value="OBF_DNA_ligase_IV"/>
    <property type="match status" value="1"/>
</dbReference>
<dbReference type="InterPro" id="IPR029710">
    <property type="entry name" value="LIG4"/>
</dbReference>
<organism evidence="20 21">
    <name type="scientific">Saccharomyces pastorianus</name>
    <name type="common">Lager yeast</name>
    <name type="synonym">Saccharomyces cerevisiae x Saccharomyces eubayanus</name>
    <dbReference type="NCBI Taxonomy" id="27292"/>
    <lineage>
        <taxon>Eukaryota</taxon>
        <taxon>Fungi</taxon>
        <taxon>Dikarya</taxon>
        <taxon>Ascomycota</taxon>
        <taxon>Saccharomycotina</taxon>
        <taxon>Saccharomycetes</taxon>
        <taxon>Saccharomycetales</taxon>
        <taxon>Saccharomycetaceae</taxon>
        <taxon>Saccharomyces</taxon>
    </lineage>
</organism>
<evidence type="ECO:0000256" key="15">
    <source>
        <dbReference type="ARBA" id="ARBA00043870"/>
    </source>
</evidence>
<keyword evidence="21" id="KW-1185">Reference proteome</keyword>
<dbReference type="InterPro" id="IPR036599">
    <property type="entry name" value="DNA_ligase_N_sf"/>
</dbReference>
<evidence type="ECO:0000256" key="8">
    <source>
        <dbReference type="ARBA" id="ARBA00022763"/>
    </source>
</evidence>
<proteinExistence type="inferred from homology"/>
<feature type="domain" description="BRCT" evidence="19">
    <location>
        <begin position="682"/>
        <end position="781"/>
    </location>
</feature>
<keyword evidence="5" id="KW-0479">Metal-binding</keyword>
<keyword evidence="13" id="KW-0539">Nucleus</keyword>
<dbReference type="EC" id="6.5.1.1" evidence="16"/>